<evidence type="ECO:0000256" key="5">
    <source>
        <dbReference type="ARBA" id="ARBA00022723"/>
    </source>
</evidence>
<dbReference type="SFLD" id="SFLDG01082">
    <property type="entry name" value="B12-binding_domain_containing"/>
    <property type="match status" value="1"/>
</dbReference>
<name>G5GK29_9FIRM</name>
<keyword evidence="6" id="KW-0408">Iron</keyword>
<dbReference type="InterPro" id="IPR058240">
    <property type="entry name" value="rSAM_sf"/>
</dbReference>
<dbReference type="OrthoDB" id="9801424at2"/>
<dbReference type="PANTHER" id="PTHR43409">
    <property type="entry name" value="ANAEROBIC MAGNESIUM-PROTOPORPHYRIN IX MONOMETHYL ESTER CYCLASE-RELATED"/>
    <property type="match status" value="1"/>
</dbReference>
<evidence type="ECO:0000256" key="2">
    <source>
        <dbReference type="ARBA" id="ARBA00022603"/>
    </source>
</evidence>
<dbReference type="RefSeq" id="WP_005541731.1">
    <property type="nucleotide sequence ID" value="NZ_JH378837.1"/>
</dbReference>
<dbReference type="InterPro" id="IPR007197">
    <property type="entry name" value="rSAM"/>
</dbReference>
<sequence>MVGNKLRILLIRPKPPKETIGLQHVMICEPLELEYLAGNVDKRAVSVKIIDMILEKKPIEFFIKKYKPHIVGMTAYITHVGVVKKMARDIKSVSKKIITVVGGVHAEVVPEDFISKYIDCIICSKPIDTFLKIIDNVMAKEDIKHIDGTYIKGKKHLKTPSFNYLPPDRSSVSKYRKKYYYMFHNPCALIKTSLGCPYTCSFCFCKEITGGKYYVRKLDEVIKELESIKEREVYIVDDDFLFNEDRLNDFCDKLKERNINKRFLVYGRADFIANHEKVIRRLSRYGLRAVIVGIESVREKDLKDFNKRSSLENNKRAIKILQKYGIELYATMILQPDFTKQDFKQIEDYIIGLNVSFVNLQPLTPLPGTEIYDDYKDRILVSRKNYAMWDLAHIVLEPMFMSKRQYYYQIIKTYAKIVFRPDNIIKMIKKYGIKEVVKMWWGSQFVTMQYISKIIRGR</sequence>
<keyword evidence="5" id="KW-0479">Metal-binding</keyword>
<dbReference type="EMBL" id="ACZL01000032">
    <property type="protein sequence ID" value="EHI54907.1"/>
    <property type="molecule type" value="Genomic_DNA"/>
</dbReference>
<evidence type="ECO:0000256" key="4">
    <source>
        <dbReference type="ARBA" id="ARBA00022691"/>
    </source>
</evidence>
<dbReference type="SUPFAM" id="SSF102114">
    <property type="entry name" value="Radical SAM enzymes"/>
    <property type="match status" value="1"/>
</dbReference>
<dbReference type="GO" id="GO:0003824">
    <property type="term" value="F:catalytic activity"/>
    <property type="evidence" value="ECO:0007669"/>
    <property type="project" value="InterPro"/>
</dbReference>
<dbReference type="PANTHER" id="PTHR43409:SF7">
    <property type="entry name" value="BLL1977 PROTEIN"/>
    <property type="match status" value="1"/>
</dbReference>
<dbReference type="Pfam" id="PF04055">
    <property type="entry name" value="Radical_SAM"/>
    <property type="match status" value="1"/>
</dbReference>
<dbReference type="InterPro" id="IPR006158">
    <property type="entry name" value="Cobalamin-bd"/>
</dbReference>
<dbReference type="PATRIC" id="fig|679200.3.peg.2026"/>
<keyword evidence="4" id="KW-0949">S-adenosyl-L-methionine</keyword>
<dbReference type="GO" id="GO:0051539">
    <property type="term" value="F:4 iron, 4 sulfur cluster binding"/>
    <property type="evidence" value="ECO:0007669"/>
    <property type="project" value="UniProtKB-KW"/>
</dbReference>
<dbReference type="GO" id="GO:0046872">
    <property type="term" value="F:metal ion binding"/>
    <property type="evidence" value="ECO:0007669"/>
    <property type="project" value="UniProtKB-KW"/>
</dbReference>
<dbReference type="PROSITE" id="PS51332">
    <property type="entry name" value="B12_BINDING"/>
    <property type="match status" value="1"/>
</dbReference>
<evidence type="ECO:0000256" key="7">
    <source>
        <dbReference type="ARBA" id="ARBA00023014"/>
    </source>
</evidence>
<dbReference type="CDD" id="cd01335">
    <property type="entry name" value="Radical_SAM"/>
    <property type="match status" value="1"/>
</dbReference>
<dbReference type="STRING" id="679200.HMPREF9333_01919"/>
<evidence type="ECO:0000256" key="1">
    <source>
        <dbReference type="ARBA" id="ARBA00001966"/>
    </source>
</evidence>
<dbReference type="Proteomes" id="UP000003011">
    <property type="component" value="Unassembled WGS sequence"/>
</dbReference>
<dbReference type="SFLD" id="SFLDS00029">
    <property type="entry name" value="Radical_SAM"/>
    <property type="match status" value="1"/>
</dbReference>
<dbReference type="HOGENOM" id="CLU_021572_7_0_9"/>
<dbReference type="SUPFAM" id="SSF52242">
    <property type="entry name" value="Cobalamin (vitamin B12)-binding domain"/>
    <property type="match status" value="1"/>
</dbReference>
<dbReference type="PROSITE" id="PS51918">
    <property type="entry name" value="RADICAL_SAM"/>
    <property type="match status" value="1"/>
</dbReference>
<gene>
    <name evidence="10" type="ORF">HMPREF9333_01919</name>
</gene>
<dbReference type="Gene3D" id="3.40.50.280">
    <property type="entry name" value="Cobalamin-binding domain"/>
    <property type="match status" value="1"/>
</dbReference>
<dbReference type="SMART" id="SM00729">
    <property type="entry name" value="Elp3"/>
    <property type="match status" value="1"/>
</dbReference>
<dbReference type="GO" id="GO:0005829">
    <property type="term" value="C:cytosol"/>
    <property type="evidence" value="ECO:0007669"/>
    <property type="project" value="TreeGrafter"/>
</dbReference>
<accession>G5GK29</accession>
<protein>
    <submittedName>
        <fullName evidence="10">Uncharacterized protein</fullName>
    </submittedName>
</protein>
<proteinExistence type="predicted"/>
<dbReference type="eggNOG" id="COG1032">
    <property type="taxonomic scope" value="Bacteria"/>
</dbReference>
<feature type="domain" description="B12-binding" evidence="8">
    <location>
        <begin position="12"/>
        <end position="144"/>
    </location>
</feature>
<dbReference type="GO" id="GO:0031419">
    <property type="term" value="F:cobalamin binding"/>
    <property type="evidence" value="ECO:0007669"/>
    <property type="project" value="InterPro"/>
</dbReference>
<evidence type="ECO:0000256" key="6">
    <source>
        <dbReference type="ARBA" id="ARBA00023004"/>
    </source>
</evidence>
<organism evidence="10 11">
    <name type="scientific">Johnsonella ignava ATCC 51276</name>
    <dbReference type="NCBI Taxonomy" id="679200"/>
    <lineage>
        <taxon>Bacteria</taxon>
        <taxon>Bacillati</taxon>
        <taxon>Bacillota</taxon>
        <taxon>Clostridia</taxon>
        <taxon>Lachnospirales</taxon>
        <taxon>Lachnospiraceae</taxon>
        <taxon>Johnsonella</taxon>
    </lineage>
</organism>
<feature type="domain" description="Radical SAM core" evidence="9">
    <location>
        <begin position="182"/>
        <end position="397"/>
    </location>
</feature>
<reference evidence="10 11" key="1">
    <citation type="submission" date="2011-08" db="EMBL/GenBank/DDBJ databases">
        <title>The Genome Sequence of Johnsonella ignava ATCC 51276.</title>
        <authorList>
            <consortium name="The Broad Institute Genome Sequencing Platform"/>
            <person name="Earl A."/>
            <person name="Ward D."/>
            <person name="Feldgarden M."/>
            <person name="Gevers D."/>
            <person name="Izard J."/>
            <person name="Blanton J.M."/>
            <person name="Baranova O.V."/>
            <person name="Dewhirst F.E."/>
            <person name="Young S.K."/>
            <person name="Zeng Q."/>
            <person name="Gargeya S."/>
            <person name="Fitzgerald M."/>
            <person name="Haas B."/>
            <person name="Abouelleil A."/>
            <person name="Alvarado L."/>
            <person name="Arachchi H.M."/>
            <person name="Berlin A."/>
            <person name="Brown A."/>
            <person name="Chapman S.B."/>
            <person name="Chen Z."/>
            <person name="Dunbar C."/>
            <person name="Freedman E."/>
            <person name="Gearin G."/>
            <person name="Gellesch M."/>
            <person name="Goldberg J."/>
            <person name="Griggs A."/>
            <person name="Gujja S."/>
            <person name="Heiman D."/>
            <person name="Howarth C."/>
            <person name="Larson L."/>
            <person name="Lui A."/>
            <person name="MacDonald P.J.P."/>
            <person name="Montmayeur A."/>
            <person name="Murphy C."/>
            <person name="Neiman D."/>
            <person name="Pearson M."/>
            <person name="Priest M."/>
            <person name="Roberts A."/>
            <person name="Saif S."/>
            <person name="Shea T."/>
            <person name="Shenoy N."/>
            <person name="Sisk P."/>
            <person name="Stolte C."/>
            <person name="Sykes S."/>
            <person name="Wortman J."/>
            <person name="Nusbaum C."/>
            <person name="Birren B."/>
        </authorList>
    </citation>
    <scope>NUCLEOTIDE SEQUENCE [LARGE SCALE GENOMIC DNA]</scope>
    <source>
        <strain evidence="10 11">ATCC 51276</strain>
    </source>
</reference>
<comment type="caution">
    <text evidence="10">The sequence shown here is derived from an EMBL/GenBank/DDBJ whole genome shotgun (WGS) entry which is preliminary data.</text>
</comment>
<dbReference type="SFLD" id="SFLDG01123">
    <property type="entry name" value="methyltransferase_(Class_B)"/>
    <property type="match status" value="1"/>
</dbReference>
<keyword evidence="3" id="KW-0808">Transferase</keyword>
<keyword evidence="11" id="KW-1185">Reference proteome</keyword>
<dbReference type="InterPro" id="IPR036724">
    <property type="entry name" value="Cobalamin-bd_sf"/>
</dbReference>
<keyword evidence="7" id="KW-0411">Iron-sulfur</keyword>
<dbReference type="Pfam" id="PF02310">
    <property type="entry name" value="B12-binding"/>
    <property type="match status" value="1"/>
</dbReference>
<evidence type="ECO:0000259" key="8">
    <source>
        <dbReference type="PROSITE" id="PS51332"/>
    </source>
</evidence>
<dbReference type="InterPro" id="IPR034466">
    <property type="entry name" value="Methyltransferase_Class_B"/>
</dbReference>
<dbReference type="InterPro" id="IPR051198">
    <property type="entry name" value="BchE-like"/>
</dbReference>
<evidence type="ECO:0000313" key="11">
    <source>
        <dbReference type="Proteomes" id="UP000003011"/>
    </source>
</evidence>
<dbReference type="Gene3D" id="3.20.20.70">
    <property type="entry name" value="Aldolase class I"/>
    <property type="match status" value="1"/>
</dbReference>
<dbReference type="InterPro" id="IPR013785">
    <property type="entry name" value="Aldolase_TIM"/>
</dbReference>
<dbReference type="AlphaFoldDB" id="G5GK29"/>
<keyword evidence="2" id="KW-0489">Methyltransferase</keyword>
<evidence type="ECO:0000256" key="3">
    <source>
        <dbReference type="ARBA" id="ARBA00022679"/>
    </source>
</evidence>
<comment type="cofactor">
    <cofactor evidence="1">
        <name>[4Fe-4S] cluster</name>
        <dbReference type="ChEBI" id="CHEBI:49883"/>
    </cofactor>
</comment>
<evidence type="ECO:0000313" key="10">
    <source>
        <dbReference type="EMBL" id="EHI54907.1"/>
    </source>
</evidence>
<evidence type="ECO:0000259" key="9">
    <source>
        <dbReference type="PROSITE" id="PS51918"/>
    </source>
</evidence>
<dbReference type="InterPro" id="IPR006638">
    <property type="entry name" value="Elp3/MiaA/NifB-like_rSAM"/>
</dbReference>